<dbReference type="EMBL" id="FQ312005">
    <property type="protein sequence ID" value="CBW25896.1"/>
    <property type="molecule type" value="Genomic_DNA"/>
</dbReference>
<evidence type="ECO:0000313" key="2">
    <source>
        <dbReference type="Proteomes" id="UP000008963"/>
    </source>
</evidence>
<dbReference type="Gene3D" id="1.10.3210.10">
    <property type="entry name" value="Hypothetical protein af1432"/>
    <property type="match status" value="1"/>
</dbReference>
<keyword evidence="2" id="KW-1185">Reference proteome</keyword>
<evidence type="ECO:0000313" key="1">
    <source>
        <dbReference type="EMBL" id="CBW25896.1"/>
    </source>
</evidence>
<sequence length="453" mass="51472">MSQALIISDNEVLNDLYTVNLEVYTGTNVTVKRNCDEAIELLDLHPNIDVVITLCMLEDTDSGAVIYKHLIENDMDVPLIVIGKKSDVPSEVPQVSGCYDFKLLVRTVAKVLEITAKDMAVLSVPEYYPIPIKLFYNVNEVPCDVFFKIKKSMVESEYLKIFFRGDAPSPGIKKYIDEGVHFLYVDSLKRLEMINLASECILTELKRLNGSDVSDEKKVEVIEQGIELVANRLFETKEVNEEIIKISETCMESIKDVVTNNPKLENILKLLTANRASYLYSHSIIATYVATHIIRTISWGGDSHIDKINFVFFFHDMFLAPIYTKYPELRYEEEALFNSKLTEEEKETVLSHARLAADALMKYPRLPLGADQIILQHHGMTNGQGFAMNFKDDISPLAKVMIIAEAYTEELMKSLEESEGEKATKEDIVAQLKSRYSKSTYIKIVETLSEIKF</sequence>
<dbReference type="KEGG" id="bmx:BMS_1012"/>
<protein>
    <submittedName>
        <fullName evidence="1">Uncharacterized protein</fullName>
    </submittedName>
</protein>
<gene>
    <name evidence="1" type="ordered locus">BMS_1012</name>
</gene>
<dbReference type="Proteomes" id="UP000008963">
    <property type="component" value="Chromosome"/>
</dbReference>
<dbReference type="PATRIC" id="fig|862908.3.peg.963"/>
<dbReference type="RefSeq" id="WP_014243680.1">
    <property type="nucleotide sequence ID" value="NC_016620.1"/>
</dbReference>
<dbReference type="SUPFAM" id="SSF52172">
    <property type="entry name" value="CheY-like"/>
    <property type="match status" value="1"/>
</dbReference>
<proteinExistence type="predicted"/>
<organism evidence="1 2">
    <name type="scientific">Halobacteriovorax marinus (strain ATCC BAA-682 / DSM 15412 / SJ)</name>
    <name type="common">Bacteriovorax marinus</name>
    <dbReference type="NCBI Taxonomy" id="862908"/>
    <lineage>
        <taxon>Bacteria</taxon>
        <taxon>Pseudomonadati</taxon>
        <taxon>Bdellovibrionota</taxon>
        <taxon>Bacteriovoracia</taxon>
        <taxon>Bacteriovoracales</taxon>
        <taxon>Halobacteriovoraceae</taxon>
        <taxon>Halobacteriovorax</taxon>
    </lineage>
</organism>
<dbReference type="AlphaFoldDB" id="E1WXT9"/>
<dbReference type="HOGENOM" id="CLU_605155_0_0_7"/>
<reference evidence="2" key="1">
    <citation type="journal article" date="2013" name="ISME J.">
        <title>A small predatory core genome in the divergent marine Bacteriovorax marinus SJ and the terrestrial Bdellovibrio bacteriovorus.</title>
        <authorList>
            <person name="Crossman L.C."/>
            <person name="Chen H."/>
            <person name="Cerdeno-Tarraga A.M."/>
            <person name="Brooks K."/>
            <person name="Quail M.A."/>
            <person name="Pineiro S.A."/>
            <person name="Hobley L."/>
            <person name="Sockett R.E."/>
            <person name="Bentley S.D."/>
            <person name="Parkhill J."/>
            <person name="Williams H.N."/>
            <person name="Stine O.C."/>
        </authorList>
    </citation>
    <scope>NUCLEOTIDE SEQUENCE [LARGE SCALE GENOMIC DNA]</scope>
    <source>
        <strain evidence="2">ATCC BAA-682 / DSM 15412 / SJ</strain>
    </source>
</reference>
<dbReference type="eggNOG" id="COG2204">
    <property type="taxonomic scope" value="Bacteria"/>
</dbReference>
<accession>E1WXT9</accession>
<dbReference type="OrthoDB" id="5288061at2"/>
<dbReference type="eggNOG" id="COG2206">
    <property type="taxonomic scope" value="Bacteria"/>
</dbReference>
<dbReference type="InterPro" id="IPR011006">
    <property type="entry name" value="CheY-like_superfamily"/>
</dbReference>
<name>E1WXT9_HALMS</name>